<dbReference type="PROSITE" id="PS51007">
    <property type="entry name" value="CYTC"/>
    <property type="match status" value="1"/>
</dbReference>
<dbReference type="GO" id="GO:0016020">
    <property type="term" value="C:membrane"/>
    <property type="evidence" value="ECO:0007669"/>
    <property type="project" value="UniProtKB-SubCell"/>
</dbReference>
<keyword evidence="3 9" id="KW-0349">Heme</keyword>
<keyword evidence="6 10" id="KW-1133">Transmembrane helix</keyword>
<evidence type="ECO:0000259" key="12">
    <source>
        <dbReference type="PROSITE" id="PS51007"/>
    </source>
</evidence>
<feature type="binding site" description="covalent" evidence="9">
    <location>
        <position position="72"/>
    </location>
    <ligand>
        <name>heme c</name>
        <dbReference type="ChEBI" id="CHEBI:61717"/>
    </ligand>
</feature>
<dbReference type="InterPro" id="IPR009056">
    <property type="entry name" value="Cyt_c-like_dom"/>
</dbReference>
<feature type="signal peptide" evidence="11">
    <location>
        <begin position="1"/>
        <end position="26"/>
    </location>
</feature>
<dbReference type="Gene3D" id="1.20.5.100">
    <property type="entry name" value="Cytochrome c1, transmembrane anchor, C-terminal"/>
    <property type="match status" value="1"/>
</dbReference>
<comment type="caution">
    <text evidence="13">The sequence shown here is derived from an EMBL/GenBank/DDBJ whole genome shotgun (WGS) entry which is preliminary data.</text>
</comment>
<keyword evidence="8 10" id="KW-0472">Membrane</keyword>
<dbReference type="InterPro" id="IPR036909">
    <property type="entry name" value="Cyt_c-like_dom_sf"/>
</dbReference>
<evidence type="ECO:0000256" key="8">
    <source>
        <dbReference type="ARBA" id="ARBA00023136"/>
    </source>
</evidence>
<keyword evidence="4 10" id="KW-0812">Transmembrane</keyword>
<protein>
    <recommendedName>
        <fullName evidence="2">Cytochrome c1</fullName>
    </recommendedName>
</protein>
<keyword evidence="7 9" id="KW-0408">Iron</keyword>
<keyword evidence="14" id="KW-1185">Reference proteome</keyword>
<dbReference type="AlphaFoldDB" id="A0A8I1GFL6"/>
<evidence type="ECO:0000313" key="13">
    <source>
        <dbReference type="EMBL" id="MBJ7545160.1"/>
    </source>
</evidence>
<dbReference type="PRINTS" id="PR00603">
    <property type="entry name" value="CYTOCHROMEC1"/>
</dbReference>
<evidence type="ECO:0000256" key="2">
    <source>
        <dbReference type="ARBA" id="ARBA00016165"/>
    </source>
</evidence>
<dbReference type="PANTHER" id="PTHR10266">
    <property type="entry name" value="CYTOCHROME C1"/>
    <property type="match status" value="1"/>
</dbReference>
<gene>
    <name evidence="13" type="ORF">JDN41_16530</name>
</gene>
<reference evidence="13 14" key="1">
    <citation type="submission" date="2020-12" db="EMBL/GenBank/DDBJ databases">
        <title>Revised draft genomes of Rhodomicrobium vannielii ATCC 17100 and Rhodomicrobium udaipurense JA643.</title>
        <authorList>
            <person name="Conners E.M."/>
            <person name="Davenport E.J."/>
            <person name="Bose A."/>
        </authorList>
    </citation>
    <scope>NUCLEOTIDE SEQUENCE [LARGE SCALE GENOMIC DNA]</scope>
    <source>
        <strain evidence="13 14">JA643</strain>
    </source>
</reference>
<dbReference type="RefSeq" id="WP_037241211.1">
    <property type="nucleotide sequence ID" value="NZ_JAEMUK010000087.1"/>
</dbReference>
<comment type="cofactor">
    <cofactor evidence="9">
        <name>heme c</name>
        <dbReference type="ChEBI" id="CHEBI:61717"/>
    </cofactor>
    <text evidence="9">Binds 1 heme c group covalently per subunit.</text>
</comment>
<evidence type="ECO:0000256" key="11">
    <source>
        <dbReference type="SAM" id="SignalP"/>
    </source>
</evidence>
<feature type="chain" id="PRO_5034472285" description="Cytochrome c1" evidence="11">
    <location>
        <begin position="27"/>
        <end position="294"/>
    </location>
</feature>
<feature type="domain" description="Cytochrome c" evidence="12">
    <location>
        <begin position="59"/>
        <end position="197"/>
    </location>
</feature>
<feature type="binding site" description="covalent" evidence="9">
    <location>
        <position position="222"/>
    </location>
    <ligand>
        <name>heme c</name>
        <dbReference type="ChEBI" id="CHEBI:61717"/>
    </ligand>
</feature>
<evidence type="ECO:0000256" key="10">
    <source>
        <dbReference type="SAM" id="Phobius"/>
    </source>
</evidence>
<evidence type="ECO:0000256" key="1">
    <source>
        <dbReference type="ARBA" id="ARBA00004370"/>
    </source>
</evidence>
<evidence type="ECO:0000256" key="5">
    <source>
        <dbReference type="ARBA" id="ARBA00022723"/>
    </source>
</evidence>
<dbReference type="GO" id="GO:0009055">
    <property type="term" value="F:electron transfer activity"/>
    <property type="evidence" value="ECO:0007669"/>
    <property type="project" value="InterPro"/>
</dbReference>
<keyword evidence="5 9" id="KW-0479">Metal-binding</keyword>
<accession>A0A8I1GFL6</accession>
<comment type="subcellular location">
    <subcellularLocation>
        <location evidence="1">Membrane</location>
    </subcellularLocation>
</comment>
<evidence type="ECO:0000256" key="4">
    <source>
        <dbReference type="ARBA" id="ARBA00022692"/>
    </source>
</evidence>
<dbReference type="SUPFAM" id="SSF46626">
    <property type="entry name" value="Cytochrome c"/>
    <property type="match status" value="1"/>
</dbReference>
<sequence>MTTMTSSLVRRSLGAFVIGSVLSATALSAPASASETAEHYQIPRLEWTFGGLSGYFDKQQLRRGFKVYQTVCQNCHNLAHLSYRNLTQPGGPELPKEEVEAYAAQKQVADGFNDAGEVNMRPAKLADLFVGPFKNDKEAAAALNGAVPPDLSLITKARTVEREVEWYAFPFIMLKDVLTQYQEQGADYVHALLNGYTEPPATFNLLPGLSYNRVFPGHQIGMPQPLTDGAVDYDDGTPTTLDQQSKDVTAFLAWAAEPTLADRKKLGAWVLIYLIILAGLLYASKKLIWRNVKH</sequence>
<dbReference type="InterPro" id="IPR002326">
    <property type="entry name" value="Cyt_c1"/>
</dbReference>
<evidence type="ECO:0000313" key="14">
    <source>
        <dbReference type="Proteomes" id="UP000623250"/>
    </source>
</evidence>
<dbReference type="Gene3D" id="1.10.760.10">
    <property type="entry name" value="Cytochrome c-like domain"/>
    <property type="match status" value="1"/>
</dbReference>
<name>A0A8I1GFL6_9HYPH</name>
<evidence type="ECO:0000256" key="9">
    <source>
        <dbReference type="PIRSR" id="PIRSR602326-1"/>
    </source>
</evidence>
<feature type="binding site" description="covalent" evidence="9">
    <location>
        <position position="76"/>
    </location>
    <ligand>
        <name>heme c</name>
        <dbReference type="ChEBI" id="CHEBI:61717"/>
    </ligand>
</feature>
<evidence type="ECO:0000256" key="6">
    <source>
        <dbReference type="ARBA" id="ARBA00022989"/>
    </source>
</evidence>
<evidence type="ECO:0000256" key="3">
    <source>
        <dbReference type="ARBA" id="ARBA00022617"/>
    </source>
</evidence>
<dbReference type="Proteomes" id="UP000623250">
    <property type="component" value="Unassembled WGS sequence"/>
</dbReference>
<keyword evidence="11" id="KW-0732">Signal</keyword>
<organism evidence="13 14">
    <name type="scientific">Rhodomicrobium udaipurense</name>
    <dbReference type="NCBI Taxonomy" id="1202716"/>
    <lineage>
        <taxon>Bacteria</taxon>
        <taxon>Pseudomonadati</taxon>
        <taxon>Pseudomonadota</taxon>
        <taxon>Alphaproteobacteria</taxon>
        <taxon>Hyphomicrobiales</taxon>
        <taxon>Hyphomicrobiaceae</taxon>
        <taxon>Rhodomicrobium</taxon>
    </lineage>
</organism>
<dbReference type="GO" id="GO:0020037">
    <property type="term" value="F:heme binding"/>
    <property type="evidence" value="ECO:0007669"/>
    <property type="project" value="InterPro"/>
</dbReference>
<dbReference type="Pfam" id="PF02167">
    <property type="entry name" value="Cytochrom_C1"/>
    <property type="match status" value="1"/>
</dbReference>
<dbReference type="GO" id="GO:0046872">
    <property type="term" value="F:metal ion binding"/>
    <property type="evidence" value="ECO:0007669"/>
    <property type="project" value="UniProtKB-KW"/>
</dbReference>
<feature type="transmembrane region" description="Helical" evidence="10">
    <location>
        <begin position="266"/>
        <end position="284"/>
    </location>
</feature>
<feature type="binding site" description="covalent" evidence="9">
    <location>
        <position position="75"/>
    </location>
    <ligand>
        <name>heme c</name>
        <dbReference type="ChEBI" id="CHEBI:61717"/>
    </ligand>
</feature>
<evidence type="ECO:0000256" key="7">
    <source>
        <dbReference type="ARBA" id="ARBA00023004"/>
    </source>
</evidence>
<dbReference type="PANTHER" id="PTHR10266:SF3">
    <property type="entry name" value="CYTOCHROME C1, HEME PROTEIN, MITOCHONDRIAL"/>
    <property type="match status" value="1"/>
</dbReference>
<dbReference type="EMBL" id="JAEMUK010000087">
    <property type="protein sequence ID" value="MBJ7545160.1"/>
    <property type="molecule type" value="Genomic_DNA"/>
</dbReference>
<proteinExistence type="predicted"/>